<protein>
    <recommendedName>
        <fullName evidence="7">Ribonuclease HII</fullName>
        <ecNumber evidence="6">3.1.26.4</ecNumber>
    </recommendedName>
</protein>
<evidence type="ECO:0000256" key="10">
    <source>
        <dbReference type="ARBA" id="ARBA00022723"/>
    </source>
</evidence>
<evidence type="ECO:0000256" key="5">
    <source>
        <dbReference type="ARBA" id="ARBA00007383"/>
    </source>
</evidence>
<evidence type="ECO:0000256" key="6">
    <source>
        <dbReference type="ARBA" id="ARBA00012180"/>
    </source>
</evidence>
<dbReference type="AlphaFoldDB" id="A0A3B1DHD6"/>
<dbReference type="GO" id="GO:0032299">
    <property type="term" value="C:ribonuclease H2 complex"/>
    <property type="evidence" value="ECO:0007669"/>
    <property type="project" value="TreeGrafter"/>
</dbReference>
<sequence length="174" mass="20056">ASAIILKEDNFISRINDSKKMTPLQREKAFDEIYQKAYVGVGIMDAAIIDQKNILQATFLAMHAAIRKLIETLPSELKNNPDFLKKICLLIDGNMFRTNLPYAYKTIIKGDSLVFSIACASIIAKVTRDRMLIEYDKTYPQYGFKQHKGYPTKKHKEALHKFGHSPIHRKTFRY</sequence>
<dbReference type="SUPFAM" id="SSF53098">
    <property type="entry name" value="Ribonuclease H-like"/>
    <property type="match status" value="1"/>
</dbReference>
<dbReference type="NCBIfam" id="NF000595">
    <property type="entry name" value="PRK00015.1-3"/>
    <property type="match status" value="1"/>
</dbReference>
<dbReference type="CDD" id="cd07182">
    <property type="entry name" value="RNase_HII_bacteria_HII_like"/>
    <property type="match status" value="1"/>
</dbReference>
<dbReference type="InterPro" id="IPR036397">
    <property type="entry name" value="RNaseH_sf"/>
</dbReference>
<comment type="similarity">
    <text evidence="5">Belongs to the RNase HII family.</text>
</comment>
<keyword evidence="10" id="KW-0479">Metal-binding</keyword>
<dbReference type="InterPro" id="IPR024567">
    <property type="entry name" value="RNase_HII/HIII_dom"/>
</dbReference>
<keyword evidence="9" id="KW-0540">Nuclease</keyword>
<dbReference type="Gene3D" id="3.30.420.10">
    <property type="entry name" value="Ribonuclease H-like superfamily/Ribonuclease H"/>
    <property type="match status" value="1"/>
</dbReference>
<keyword evidence="11" id="KW-0255">Endonuclease</keyword>
<gene>
    <name evidence="15" type="ORF">MNBD_UNCLBAC01-1194</name>
</gene>
<dbReference type="InterPro" id="IPR022898">
    <property type="entry name" value="RNase_HII"/>
</dbReference>
<evidence type="ECO:0000256" key="1">
    <source>
        <dbReference type="ARBA" id="ARBA00000077"/>
    </source>
</evidence>
<feature type="non-terminal residue" evidence="15">
    <location>
        <position position="1"/>
    </location>
</feature>
<evidence type="ECO:0000256" key="2">
    <source>
        <dbReference type="ARBA" id="ARBA00001936"/>
    </source>
</evidence>
<comment type="cofactor">
    <cofactor evidence="3">
        <name>Mg(2+)</name>
        <dbReference type="ChEBI" id="CHEBI:18420"/>
    </cofactor>
</comment>
<accession>A0A3B1DHD6</accession>
<evidence type="ECO:0000256" key="13">
    <source>
        <dbReference type="ARBA" id="ARBA00023211"/>
    </source>
</evidence>
<comment type="cofactor">
    <cofactor evidence="2">
        <name>Mn(2+)</name>
        <dbReference type="ChEBI" id="CHEBI:29035"/>
    </cofactor>
</comment>
<dbReference type="EMBL" id="UOGJ01000053">
    <property type="protein sequence ID" value="VAX35454.1"/>
    <property type="molecule type" value="Genomic_DNA"/>
</dbReference>
<dbReference type="GO" id="GO:0003723">
    <property type="term" value="F:RNA binding"/>
    <property type="evidence" value="ECO:0007669"/>
    <property type="project" value="InterPro"/>
</dbReference>
<feature type="domain" description="RNase H type-2" evidence="14">
    <location>
        <begin position="1"/>
        <end position="174"/>
    </location>
</feature>
<dbReference type="PROSITE" id="PS51975">
    <property type="entry name" value="RNASE_H_2"/>
    <property type="match status" value="1"/>
</dbReference>
<evidence type="ECO:0000313" key="15">
    <source>
        <dbReference type="EMBL" id="VAX35454.1"/>
    </source>
</evidence>
<keyword evidence="13" id="KW-0464">Manganese</keyword>
<dbReference type="EC" id="3.1.26.4" evidence="6"/>
<keyword evidence="8" id="KW-0963">Cytoplasm</keyword>
<keyword evidence="12 15" id="KW-0378">Hydrolase</keyword>
<organism evidence="15">
    <name type="scientific">hydrothermal vent metagenome</name>
    <dbReference type="NCBI Taxonomy" id="652676"/>
    <lineage>
        <taxon>unclassified sequences</taxon>
        <taxon>metagenomes</taxon>
        <taxon>ecological metagenomes</taxon>
    </lineage>
</organism>
<dbReference type="PANTHER" id="PTHR10954">
    <property type="entry name" value="RIBONUCLEASE H2 SUBUNIT A"/>
    <property type="match status" value="1"/>
</dbReference>
<comment type="subcellular location">
    <subcellularLocation>
        <location evidence="4">Cytoplasm</location>
    </subcellularLocation>
</comment>
<dbReference type="InterPro" id="IPR001352">
    <property type="entry name" value="RNase_HII/HIII"/>
</dbReference>
<dbReference type="InterPro" id="IPR012337">
    <property type="entry name" value="RNaseH-like_sf"/>
</dbReference>
<evidence type="ECO:0000256" key="4">
    <source>
        <dbReference type="ARBA" id="ARBA00004496"/>
    </source>
</evidence>
<proteinExistence type="inferred from homology"/>
<evidence type="ECO:0000256" key="12">
    <source>
        <dbReference type="ARBA" id="ARBA00022801"/>
    </source>
</evidence>
<evidence type="ECO:0000256" key="7">
    <source>
        <dbReference type="ARBA" id="ARBA00019179"/>
    </source>
</evidence>
<evidence type="ECO:0000256" key="8">
    <source>
        <dbReference type="ARBA" id="ARBA00022490"/>
    </source>
</evidence>
<dbReference type="GO" id="GO:0005737">
    <property type="term" value="C:cytoplasm"/>
    <property type="evidence" value="ECO:0007669"/>
    <property type="project" value="UniProtKB-SubCell"/>
</dbReference>
<dbReference type="GO" id="GO:0004523">
    <property type="term" value="F:RNA-DNA hybrid ribonuclease activity"/>
    <property type="evidence" value="ECO:0007669"/>
    <property type="project" value="UniProtKB-EC"/>
</dbReference>
<evidence type="ECO:0000256" key="3">
    <source>
        <dbReference type="ARBA" id="ARBA00001946"/>
    </source>
</evidence>
<evidence type="ECO:0000256" key="11">
    <source>
        <dbReference type="ARBA" id="ARBA00022759"/>
    </source>
</evidence>
<dbReference type="Pfam" id="PF01351">
    <property type="entry name" value="RNase_HII"/>
    <property type="match status" value="1"/>
</dbReference>
<dbReference type="GO" id="GO:0043137">
    <property type="term" value="P:DNA replication, removal of RNA primer"/>
    <property type="evidence" value="ECO:0007669"/>
    <property type="project" value="TreeGrafter"/>
</dbReference>
<reference evidence="15" key="1">
    <citation type="submission" date="2018-06" db="EMBL/GenBank/DDBJ databases">
        <authorList>
            <person name="Zhirakovskaya E."/>
        </authorList>
    </citation>
    <scope>NUCLEOTIDE SEQUENCE</scope>
</reference>
<dbReference type="PANTHER" id="PTHR10954:SF18">
    <property type="entry name" value="RIBONUCLEASE HII"/>
    <property type="match status" value="1"/>
</dbReference>
<evidence type="ECO:0000256" key="9">
    <source>
        <dbReference type="ARBA" id="ARBA00022722"/>
    </source>
</evidence>
<name>A0A3B1DHD6_9ZZZZ</name>
<dbReference type="GO" id="GO:0046872">
    <property type="term" value="F:metal ion binding"/>
    <property type="evidence" value="ECO:0007669"/>
    <property type="project" value="UniProtKB-KW"/>
</dbReference>
<dbReference type="GO" id="GO:0006298">
    <property type="term" value="P:mismatch repair"/>
    <property type="evidence" value="ECO:0007669"/>
    <property type="project" value="TreeGrafter"/>
</dbReference>
<evidence type="ECO:0000259" key="14">
    <source>
        <dbReference type="PROSITE" id="PS51975"/>
    </source>
</evidence>
<comment type="catalytic activity">
    <reaction evidence="1">
        <text>Endonucleolytic cleavage to 5'-phosphomonoester.</text>
        <dbReference type="EC" id="3.1.26.4"/>
    </reaction>
</comment>